<name>A0A843VBF4_COLES</name>
<keyword evidence="2" id="KW-1185">Reference proteome</keyword>
<comment type="caution">
    <text evidence="1">The sequence shown here is derived from an EMBL/GenBank/DDBJ whole genome shotgun (WGS) entry which is preliminary data.</text>
</comment>
<protein>
    <submittedName>
        <fullName evidence="1">Uncharacterized protein</fullName>
    </submittedName>
</protein>
<proteinExistence type="predicted"/>
<gene>
    <name evidence="1" type="ORF">Taro_023657</name>
</gene>
<evidence type="ECO:0000313" key="1">
    <source>
        <dbReference type="EMBL" id="MQL91050.1"/>
    </source>
</evidence>
<dbReference type="EMBL" id="NMUH01001298">
    <property type="protein sequence ID" value="MQL91050.1"/>
    <property type="molecule type" value="Genomic_DNA"/>
</dbReference>
<evidence type="ECO:0000313" key="2">
    <source>
        <dbReference type="Proteomes" id="UP000652761"/>
    </source>
</evidence>
<sequence length="93" mass="10028">MTTHGGGRGKQQKCQLRAAHVLVDPGASLCFTSEEFYESLVHHTPVRQCDVNVDLLSEPVLKPVASGVDTVCLCVDTLRPKLKNVGFSGHVVV</sequence>
<dbReference type="Proteomes" id="UP000652761">
    <property type="component" value="Unassembled WGS sequence"/>
</dbReference>
<dbReference type="AlphaFoldDB" id="A0A843VBF4"/>
<organism evidence="1 2">
    <name type="scientific">Colocasia esculenta</name>
    <name type="common">Wild taro</name>
    <name type="synonym">Arum esculentum</name>
    <dbReference type="NCBI Taxonomy" id="4460"/>
    <lineage>
        <taxon>Eukaryota</taxon>
        <taxon>Viridiplantae</taxon>
        <taxon>Streptophyta</taxon>
        <taxon>Embryophyta</taxon>
        <taxon>Tracheophyta</taxon>
        <taxon>Spermatophyta</taxon>
        <taxon>Magnoliopsida</taxon>
        <taxon>Liliopsida</taxon>
        <taxon>Araceae</taxon>
        <taxon>Aroideae</taxon>
        <taxon>Colocasieae</taxon>
        <taxon>Colocasia</taxon>
    </lineage>
</organism>
<accession>A0A843VBF4</accession>
<reference evidence="1" key="1">
    <citation type="submission" date="2017-07" db="EMBL/GenBank/DDBJ databases">
        <title>Taro Niue Genome Assembly and Annotation.</title>
        <authorList>
            <person name="Atibalentja N."/>
            <person name="Keating K."/>
            <person name="Fields C.J."/>
        </authorList>
    </citation>
    <scope>NUCLEOTIDE SEQUENCE</scope>
    <source>
        <strain evidence="1">Niue_2</strain>
        <tissue evidence="1">Leaf</tissue>
    </source>
</reference>